<dbReference type="EMBL" id="CAJVPY010002857">
    <property type="protein sequence ID" value="CAG8574083.1"/>
    <property type="molecule type" value="Genomic_DNA"/>
</dbReference>
<dbReference type="PANTHER" id="PTHR46481">
    <property type="entry name" value="ZINC FINGER BED DOMAIN-CONTAINING PROTEIN 4"/>
    <property type="match status" value="1"/>
</dbReference>
<keyword evidence="6" id="KW-0804">Transcription</keyword>
<evidence type="ECO:0000256" key="9">
    <source>
        <dbReference type="SAM" id="MobiDB-lite"/>
    </source>
</evidence>
<evidence type="ECO:0000256" key="8">
    <source>
        <dbReference type="PROSITE-ProRule" id="PRU00027"/>
    </source>
</evidence>
<reference evidence="11" key="1">
    <citation type="submission" date="2021-06" db="EMBL/GenBank/DDBJ databases">
        <authorList>
            <person name="Kallberg Y."/>
            <person name="Tangrot J."/>
            <person name="Rosling A."/>
        </authorList>
    </citation>
    <scope>NUCLEOTIDE SEQUENCE</scope>
    <source>
        <strain evidence="11">MA453B</strain>
    </source>
</reference>
<evidence type="ECO:0000313" key="11">
    <source>
        <dbReference type="EMBL" id="CAG8574083.1"/>
    </source>
</evidence>
<dbReference type="InterPro" id="IPR003656">
    <property type="entry name" value="Znf_BED"/>
</dbReference>
<evidence type="ECO:0000313" key="12">
    <source>
        <dbReference type="Proteomes" id="UP000789405"/>
    </source>
</evidence>
<keyword evidence="12" id="KW-1185">Reference proteome</keyword>
<dbReference type="AlphaFoldDB" id="A0A9N9FZI2"/>
<evidence type="ECO:0000256" key="7">
    <source>
        <dbReference type="ARBA" id="ARBA00023242"/>
    </source>
</evidence>
<comment type="subcellular location">
    <subcellularLocation>
        <location evidence="1">Nucleus</location>
    </subcellularLocation>
</comment>
<evidence type="ECO:0000256" key="5">
    <source>
        <dbReference type="ARBA" id="ARBA00023015"/>
    </source>
</evidence>
<comment type="caution">
    <text evidence="11">The sequence shown here is derived from an EMBL/GenBank/DDBJ whole genome shotgun (WGS) entry which is preliminary data.</text>
</comment>
<keyword evidence="2" id="KW-0479">Metal-binding</keyword>
<evidence type="ECO:0000256" key="4">
    <source>
        <dbReference type="ARBA" id="ARBA00022833"/>
    </source>
</evidence>
<evidence type="ECO:0000259" key="10">
    <source>
        <dbReference type="PROSITE" id="PS50808"/>
    </source>
</evidence>
<evidence type="ECO:0000256" key="6">
    <source>
        <dbReference type="ARBA" id="ARBA00023163"/>
    </source>
</evidence>
<dbReference type="PANTHER" id="PTHR46481:SF10">
    <property type="entry name" value="ZINC FINGER BED DOMAIN-CONTAINING PROTEIN 39"/>
    <property type="match status" value="1"/>
</dbReference>
<evidence type="ECO:0000256" key="2">
    <source>
        <dbReference type="ARBA" id="ARBA00022723"/>
    </source>
</evidence>
<feature type="compositionally biased region" description="Polar residues" evidence="9">
    <location>
        <begin position="17"/>
        <end position="33"/>
    </location>
</feature>
<keyword evidence="5" id="KW-0805">Transcription regulation</keyword>
<dbReference type="InterPro" id="IPR052035">
    <property type="entry name" value="ZnF_BED_domain_contain"/>
</dbReference>
<accession>A0A9N9FZI2</accession>
<proteinExistence type="predicted"/>
<feature type="region of interest" description="Disordered" evidence="9">
    <location>
        <begin position="14"/>
        <end position="33"/>
    </location>
</feature>
<dbReference type="SUPFAM" id="SSF140996">
    <property type="entry name" value="Hermes dimerisation domain"/>
    <property type="match status" value="1"/>
</dbReference>
<evidence type="ECO:0000256" key="3">
    <source>
        <dbReference type="ARBA" id="ARBA00022771"/>
    </source>
</evidence>
<dbReference type="OrthoDB" id="2423665at2759"/>
<feature type="domain" description="BED-type" evidence="10">
    <location>
        <begin position="31"/>
        <end position="79"/>
    </location>
</feature>
<dbReference type="GO" id="GO:0008270">
    <property type="term" value="F:zinc ion binding"/>
    <property type="evidence" value="ECO:0007669"/>
    <property type="project" value="UniProtKB-KW"/>
</dbReference>
<dbReference type="Pfam" id="PF02892">
    <property type="entry name" value="zf-BED"/>
    <property type="match status" value="1"/>
</dbReference>
<evidence type="ECO:0000256" key="1">
    <source>
        <dbReference type="ARBA" id="ARBA00004123"/>
    </source>
</evidence>
<dbReference type="GO" id="GO:0005634">
    <property type="term" value="C:nucleus"/>
    <property type="evidence" value="ECO:0007669"/>
    <property type="project" value="UniProtKB-SubCell"/>
</dbReference>
<dbReference type="Proteomes" id="UP000789405">
    <property type="component" value="Unassembled WGS sequence"/>
</dbReference>
<keyword evidence="3 8" id="KW-0863">Zinc-finger</keyword>
<organism evidence="11 12">
    <name type="scientific">Dentiscutata erythropus</name>
    <dbReference type="NCBI Taxonomy" id="1348616"/>
    <lineage>
        <taxon>Eukaryota</taxon>
        <taxon>Fungi</taxon>
        <taxon>Fungi incertae sedis</taxon>
        <taxon>Mucoromycota</taxon>
        <taxon>Glomeromycotina</taxon>
        <taxon>Glomeromycetes</taxon>
        <taxon>Diversisporales</taxon>
        <taxon>Gigasporaceae</taxon>
        <taxon>Dentiscutata</taxon>
    </lineage>
</organism>
<name>A0A9N9FZI2_9GLOM</name>
<keyword evidence="7" id="KW-0539">Nucleus</keyword>
<dbReference type="PROSITE" id="PS50808">
    <property type="entry name" value="ZF_BED"/>
    <property type="match status" value="1"/>
</dbReference>
<dbReference type="GO" id="GO:0003677">
    <property type="term" value="F:DNA binding"/>
    <property type="evidence" value="ECO:0007669"/>
    <property type="project" value="InterPro"/>
</dbReference>
<gene>
    <name evidence="11" type="ORF">DERYTH_LOCUS6353</name>
</gene>
<sequence>MISREDSFMLVDDLNEEPNSNNQTSTPGVSNCRSPADPHFEFIDSRWKCKYCSTSYENRHTSTFLKHLRNKHKEKLRDTSNYNPEFKDDEFRKKLLKWIVTDDQAFMTLENSKFQDMLKYLQPNLQIPTTTTIRRDLDKCYDKTKQKLVENYK</sequence>
<keyword evidence="4" id="KW-0862">Zinc</keyword>
<protein>
    <submittedName>
        <fullName evidence="11">22754_t:CDS:1</fullName>
    </submittedName>
</protein>